<evidence type="ECO:0000259" key="2">
    <source>
        <dbReference type="PROSITE" id="PS50041"/>
    </source>
</evidence>
<evidence type="ECO:0000313" key="3">
    <source>
        <dbReference type="Ensembl" id="ENSCVAP00000011833.1"/>
    </source>
</evidence>
<evidence type="ECO:0000313" key="4">
    <source>
        <dbReference type="Proteomes" id="UP000265020"/>
    </source>
</evidence>
<name>A0A3Q2D0K7_CYPVA</name>
<evidence type="ECO:0000256" key="1">
    <source>
        <dbReference type="ARBA" id="ARBA00023157"/>
    </source>
</evidence>
<dbReference type="InterPro" id="IPR016186">
    <property type="entry name" value="C-type_lectin-like/link_sf"/>
</dbReference>
<dbReference type="SUPFAM" id="SSF56436">
    <property type="entry name" value="C-type lectin-like"/>
    <property type="match status" value="1"/>
</dbReference>
<reference evidence="3" key="1">
    <citation type="submission" date="2025-08" db="UniProtKB">
        <authorList>
            <consortium name="Ensembl"/>
        </authorList>
    </citation>
    <scope>IDENTIFICATION</scope>
</reference>
<accession>A0A3Q2D0K7</accession>
<protein>
    <recommendedName>
        <fullName evidence="2">C-type lectin domain-containing protein</fullName>
    </recommendedName>
</protein>
<keyword evidence="4" id="KW-1185">Reference proteome</keyword>
<dbReference type="PANTHER" id="PTHR22803">
    <property type="entry name" value="MANNOSE, PHOSPHOLIPASE, LECTIN RECEPTOR RELATED"/>
    <property type="match status" value="1"/>
</dbReference>
<sequence length="194" mass="22115">MLPFIILSCVDLELLLYTRQQLFVYLLKGLFFLGSFQSLLINFTDISLRLSHCIDILGMWLTVHPSLHFDNNCYKYVATLMTWADAEKYCNTQGANLVSIHSLKEENFVKDLITNFDPAEGVNWIGLSDAQQDRAYFWSDGSPLDFTLWNAGEPNNAGGAEPCVHTNWGPVKKWNDKVCAEKYSFVCKARQVCQ</sequence>
<keyword evidence="1" id="KW-1015">Disulfide bond</keyword>
<dbReference type="AlphaFoldDB" id="A0A3Q2D0K7"/>
<dbReference type="InterPro" id="IPR001304">
    <property type="entry name" value="C-type_lectin-like"/>
</dbReference>
<dbReference type="Ensembl" id="ENSCVAT00000018914.1">
    <property type="protein sequence ID" value="ENSCVAP00000011833.1"/>
    <property type="gene ID" value="ENSCVAG00000014154.1"/>
</dbReference>
<feature type="domain" description="C-type lectin" evidence="2">
    <location>
        <begin position="69"/>
        <end position="188"/>
    </location>
</feature>
<reference evidence="3" key="2">
    <citation type="submission" date="2025-09" db="UniProtKB">
        <authorList>
            <consortium name="Ensembl"/>
        </authorList>
    </citation>
    <scope>IDENTIFICATION</scope>
</reference>
<dbReference type="OMA" id="THEASFI"/>
<dbReference type="PROSITE" id="PS00615">
    <property type="entry name" value="C_TYPE_LECTIN_1"/>
    <property type="match status" value="1"/>
</dbReference>
<organism evidence="3 4">
    <name type="scientific">Cyprinodon variegatus</name>
    <name type="common">Sheepshead minnow</name>
    <dbReference type="NCBI Taxonomy" id="28743"/>
    <lineage>
        <taxon>Eukaryota</taxon>
        <taxon>Metazoa</taxon>
        <taxon>Chordata</taxon>
        <taxon>Craniata</taxon>
        <taxon>Vertebrata</taxon>
        <taxon>Euteleostomi</taxon>
        <taxon>Actinopterygii</taxon>
        <taxon>Neopterygii</taxon>
        <taxon>Teleostei</taxon>
        <taxon>Neoteleostei</taxon>
        <taxon>Acanthomorphata</taxon>
        <taxon>Ovalentaria</taxon>
        <taxon>Atherinomorphae</taxon>
        <taxon>Cyprinodontiformes</taxon>
        <taxon>Cyprinodontidae</taxon>
        <taxon>Cyprinodon</taxon>
    </lineage>
</organism>
<dbReference type="InterPro" id="IPR050111">
    <property type="entry name" value="C-type_lectin/snaclec_domain"/>
</dbReference>
<proteinExistence type="predicted"/>
<dbReference type="Proteomes" id="UP000265020">
    <property type="component" value="Unassembled WGS sequence"/>
</dbReference>
<dbReference type="Pfam" id="PF00059">
    <property type="entry name" value="Lectin_C"/>
    <property type="match status" value="1"/>
</dbReference>
<dbReference type="SMART" id="SM00034">
    <property type="entry name" value="CLECT"/>
    <property type="match status" value="1"/>
</dbReference>
<dbReference type="InterPro" id="IPR016187">
    <property type="entry name" value="CTDL_fold"/>
</dbReference>
<dbReference type="Gene3D" id="3.10.100.10">
    <property type="entry name" value="Mannose-Binding Protein A, subunit A"/>
    <property type="match status" value="1"/>
</dbReference>
<dbReference type="GeneTree" id="ENSGT01150000286973"/>
<dbReference type="InterPro" id="IPR018378">
    <property type="entry name" value="C-type_lectin_CS"/>
</dbReference>
<dbReference type="PROSITE" id="PS50041">
    <property type="entry name" value="C_TYPE_LECTIN_2"/>
    <property type="match status" value="1"/>
</dbReference>